<keyword evidence="2" id="KW-1185">Reference proteome</keyword>
<accession>A0ABW0WUW2</accession>
<evidence type="ECO:0000313" key="1">
    <source>
        <dbReference type="EMBL" id="MFC5661905.1"/>
    </source>
</evidence>
<gene>
    <name evidence="1" type="ORF">ACFP3U_02790</name>
</gene>
<evidence type="ECO:0000313" key="2">
    <source>
        <dbReference type="Proteomes" id="UP001595975"/>
    </source>
</evidence>
<dbReference type="EMBL" id="JBHSOF010000002">
    <property type="protein sequence ID" value="MFC5661905.1"/>
    <property type="molecule type" value="Genomic_DNA"/>
</dbReference>
<organism evidence="1 2">
    <name type="scientific">Kitasatospora misakiensis</name>
    <dbReference type="NCBI Taxonomy" id="67330"/>
    <lineage>
        <taxon>Bacteria</taxon>
        <taxon>Bacillati</taxon>
        <taxon>Actinomycetota</taxon>
        <taxon>Actinomycetes</taxon>
        <taxon>Kitasatosporales</taxon>
        <taxon>Streptomycetaceae</taxon>
        <taxon>Kitasatospora</taxon>
    </lineage>
</organism>
<sequence length="91" mass="10342">MQTEIYWTDRSEEHIARHGVTPGEVEQVVFTRPRWFSSGRDGSTLCLGVTDAGRHLLVVLVVSTAVRSSWYCATARDMTVAERRLFLKRTS</sequence>
<proteinExistence type="predicted"/>
<reference evidence="2" key="1">
    <citation type="journal article" date="2019" name="Int. J. Syst. Evol. Microbiol.">
        <title>The Global Catalogue of Microorganisms (GCM) 10K type strain sequencing project: providing services to taxonomists for standard genome sequencing and annotation.</title>
        <authorList>
            <consortium name="The Broad Institute Genomics Platform"/>
            <consortium name="The Broad Institute Genome Sequencing Center for Infectious Disease"/>
            <person name="Wu L."/>
            <person name="Ma J."/>
        </authorList>
    </citation>
    <scope>NUCLEOTIDE SEQUENCE [LARGE SCALE GENOMIC DNA]</scope>
    <source>
        <strain evidence="2">CGMCC 4.1437</strain>
    </source>
</reference>
<comment type="caution">
    <text evidence="1">The sequence shown here is derived from an EMBL/GenBank/DDBJ whole genome shotgun (WGS) entry which is preliminary data.</text>
</comment>
<dbReference type="RefSeq" id="WP_380223494.1">
    <property type="nucleotide sequence ID" value="NZ_JBHSOF010000002.1"/>
</dbReference>
<name>A0ABW0WUW2_9ACTN</name>
<evidence type="ECO:0008006" key="3">
    <source>
        <dbReference type="Google" id="ProtNLM"/>
    </source>
</evidence>
<protein>
    <recommendedName>
        <fullName evidence="3">BrnT family toxin</fullName>
    </recommendedName>
</protein>
<dbReference type="Proteomes" id="UP001595975">
    <property type="component" value="Unassembled WGS sequence"/>
</dbReference>